<protein>
    <submittedName>
        <fullName evidence="1">Uncharacterized protein</fullName>
    </submittedName>
</protein>
<comment type="caution">
    <text evidence="1">The sequence shown here is derived from an EMBL/GenBank/DDBJ whole genome shotgun (WGS) entry which is preliminary data.</text>
</comment>
<proteinExistence type="predicted"/>
<dbReference type="PANTHER" id="PTHR33186">
    <property type="entry name" value="OS10G0136150 PROTEIN-RELATED"/>
    <property type="match status" value="1"/>
</dbReference>
<evidence type="ECO:0000313" key="2">
    <source>
        <dbReference type="Proteomes" id="UP000095767"/>
    </source>
</evidence>
<keyword evidence="2" id="KW-1185">Reference proteome</keyword>
<dbReference type="OrthoDB" id="691391at2759"/>
<dbReference type="AlphaFoldDB" id="A0A1E5V9P0"/>
<sequence length="167" mass="17905">MAQPDLLDDAEMRWYPTTAAEGASSWPSWSSTLTLVVIEFSQSCSICVELVPAALVGDALYFIGVFCSAILRYGLLGRGLSVVDFPEDEYFDGGVMIMPAEDGGLGFASLNRSSPCLSSRETGPDGEAGWVKRRAIDLKVLLPAADSLVLAADHHHLLGINDLLWAS</sequence>
<organism evidence="1 2">
    <name type="scientific">Dichanthelium oligosanthes</name>
    <dbReference type="NCBI Taxonomy" id="888268"/>
    <lineage>
        <taxon>Eukaryota</taxon>
        <taxon>Viridiplantae</taxon>
        <taxon>Streptophyta</taxon>
        <taxon>Embryophyta</taxon>
        <taxon>Tracheophyta</taxon>
        <taxon>Spermatophyta</taxon>
        <taxon>Magnoliopsida</taxon>
        <taxon>Liliopsida</taxon>
        <taxon>Poales</taxon>
        <taxon>Poaceae</taxon>
        <taxon>PACMAD clade</taxon>
        <taxon>Panicoideae</taxon>
        <taxon>Panicodae</taxon>
        <taxon>Paniceae</taxon>
        <taxon>Dichantheliinae</taxon>
        <taxon>Dichanthelium</taxon>
    </lineage>
</organism>
<dbReference type="EMBL" id="LWDX02047133">
    <property type="protein sequence ID" value="OEL21777.1"/>
    <property type="molecule type" value="Genomic_DNA"/>
</dbReference>
<reference evidence="1 2" key="1">
    <citation type="submission" date="2016-09" db="EMBL/GenBank/DDBJ databases">
        <title>The draft genome of Dichanthelium oligosanthes: A C3 panicoid grass species.</title>
        <authorList>
            <person name="Studer A.J."/>
            <person name="Schnable J.C."/>
            <person name="Brutnell T.P."/>
        </authorList>
    </citation>
    <scope>NUCLEOTIDE SEQUENCE [LARGE SCALE GENOMIC DNA]</scope>
    <source>
        <strain evidence="2">cv. Kellogg 1175</strain>
        <tissue evidence="1">Leaf</tissue>
    </source>
</reference>
<evidence type="ECO:0000313" key="1">
    <source>
        <dbReference type="EMBL" id="OEL21777.1"/>
    </source>
</evidence>
<dbReference type="PANTHER" id="PTHR33186:SF15">
    <property type="entry name" value="OS06G0249850 PROTEIN"/>
    <property type="match status" value="1"/>
</dbReference>
<accession>A0A1E5V9P0</accession>
<dbReference type="Proteomes" id="UP000095767">
    <property type="component" value="Unassembled WGS sequence"/>
</dbReference>
<name>A0A1E5V9P0_9POAL</name>
<gene>
    <name evidence="1" type="ORF">BAE44_0017204</name>
</gene>